<accession>X1PEG3</accession>
<protein>
    <submittedName>
        <fullName evidence="1">Uncharacterized protein</fullName>
    </submittedName>
</protein>
<dbReference type="AlphaFoldDB" id="X1PEG3"/>
<gene>
    <name evidence="1" type="ORF">S06H3_63131</name>
</gene>
<feature type="non-terminal residue" evidence="1">
    <location>
        <position position="1"/>
    </location>
</feature>
<organism evidence="1">
    <name type="scientific">marine sediment metagenome</name>
    <dbReference type="NCBI Taxonomy" id="412755"/>
    <lineage>
        <taxon>unclassified sequences</taxon>
        <taxon>metagenomes</taxon>
        <taxon>ecological metagenomes</taxon>
    </lineage>
</organism>
<comment type="caution">
    <text evidence="1">The sequence shown here is derived from an EMBL/GenBank/DDBJ whole genome shotgun (WGS) entry which is preliminary data.</text>
</comment>
<sequence>EEIRTQVSTLMEVRIPKLLRFALSPEGADPLPPQERFLINRLTVTLDMWGKRLNESLEKAGEEVGKNEEFGTEC</sequence>
<name>X1PEG3_9ZZZZ</name>
<dbReference type="EMBL" id="BARV01041810">
    <property type="protein sequence ID" value="GAI54228.1"/>
    <property type="molecule type" value="Genomic_DNA"/>
</dbReference>
<reference evidence="1" key="1">
    <citation type="journal article" date="2014" name="Front. Microbiol.">
        <title>High frequency of phylogenetically diverse reductive dehalogenase-homologous genes in deep subseafloor sedimentary metagenomes.</title>
        <authorList>
            <person name="Kawai M."/>
            <person name="Futagami T."/>
            <person name="Toyoda A."/>
            <person name="Takaki Y."/>
            <person name="Nishi S."/>
            <person name="Hori S."/>
            <person name="Arai W."/>
            <person name="Tsubouchi T."/>
            <person name="Morono Y."/>
            <person name="Uchiyama I."/>
            <person name="Ito T."/>
            <person name="Fujiyama A."/>
            <person name="Inagaki F."/>
            <person name="Takami H."/>
        </authorList>
    </citation>
    <scope>NUCLEOTIDE SEQUENCE</scope>
    <source>
        <strain evidence="1">Expedition CK06-06</strain>
    </source>
</reference>
<proteinExistence type="predicted"/>
<evidence type="ECO:0000313" key="1">
    <source>
        <dbReference type="EMBL" id="GAI54228.1"/>
    </source>
</evidence>